<dbReference type="AlphaFoldDB" id="Q6ETP1"/>
<accession>Q6ETP1</accession>
<name>Q6ETP1_ORYSJ</name>
<organism evidence="1 2">
    <name type="scientific">Oryza sativa subsp. japonica</name>
    <name type="common">Rice</name>
    <dbReference type="NCBI Taxonomy" id="39947"/>
    <lineage>
        <taxon>Eukaryota</taxon>
        <taxon>Viridiplantae</taxon>
        <taxon>Streptophyta</taxon>
        <taxon>Embryophyta</taxon>
        <taxon>Tracheophyta</taxon>
        <taxon>Spermatophyta</taxon>
        <taxon>Magnoliopsida</taxon>
        <taxon>Liliopsida</taxon>
        <taxon>Poales</taxon>
        <taxon>Poaceae</taxon>
        <taxon>BOP clade</taxon>
        <taxon>Oryzoideae</taxon>
        <taxon>Oryzeae</taxon>
        <taxon>Oryzinae</taxon>
        <taxon>Oryza</taxon>
        <taxon>Oryza sativa</taxon>
    </lineage>
</organism>
<reference evidence="2" key="1">
    <citation type="journal article" date="2005" name="Nature">
        <title>The map-based sequence of the rice genome.</title>
        <authorList>
            <consortium name="International rice genome sequencing project (IRGSP)"/>
            <person name="Matsumoto T."/>
            <person name="Wu J."/>
            <person name="Kanamori H."/>
            <person name="Katayose Y."/>
            <person name="Fujisawa M."/>
            <person name="Namiki N."/>
            <person name="Mizuno H."/>
            <person name="Yamamoto K."/>
            <person name="Antonio B.A."/>
            <person name="Baba T."/>
            <person name="Sakata K."/>
            <person name="Nagamura Y."/>
            <person name="Aoki H."/>
            <person name="Arikawa K."/>
            <person name="Arita K."/>
            <person name="Bito T."/>
            <person name="Chiden Y."/>
            <person name="Fujitsuka N."/>
            <person name="Fukunaka R."/>
            <person name="Hamada M."/>
            <person name="Harada C."/>
            <person name="Hayashi A."/>
            <person name="Hijishita S."/>
            <person name="Honda M."/>
            <person name="Hosokawa S."/>
            <person name="Ichikawa Y."/>
            <person name="Idonuma A."/>
            <person name="Iijima M."/>
            <person name="Ikeda M."/>
            <person name="Ikeno M."/>
            <person name="Ito K."/>
            <person name="Ito S."/>
            <person name="Ito T."/>
            <person name="Ito Y."/>
            <person name="Ito Y."/>
            <person name="Iwabuchi A."/>
            <person name="Kamiya K."/>
            <person name="Karasawa W."/>
            <person name="Kurita K."/>
            <person name="Katagiri S."/>
            <person name="Kikuta A."/>
            <person name="Kobayashi H."/>
            <person name="Kobayashi N."/>
            <person name="Machita K."/>
            <person name="Maehara T."/>
            <person name="Masukawa M."/>
            <person name="Mizubayashi T."/>
            <person name="Mukai Y."/>
            <person name="Nagasaki H."/>
            <person name="Nagata Y."/>
            <person name="Naito S."/>
            <person name="Nakashima M."/>
            <person name="Nakama Y."/>
            <person name="Nakamichi Y."/>
            <person name="Nakamura M."/>
            <person name="Meguro A."/>
            <person name="Negishi M."/>
            <person name="Ohta I."/>
            <person name="Ohta T."/>
            <person name="Okamoto M."/>
            <person name="Ono N."/>
            <person name="Saji S."/>
            <person name="Sakaguchi M."/>
            <person name="Sakai K."/>
            <person name="Shibata M."/>
            <person name="Shimokawa T."/>
            <person name="Song J."/>
            <person name="Takazaki Y."/>
            <person name="Terasawa K."/>
            <person name="Tsugane M."/>
            <person name="Tsuji K."/>
            <person name="Ueda S."/>
            <person name="Waki K."/>
            <person name="Yamagata H."/>
            <person name="Yamamoto M."/>
            <person name="Yamamoto S."/>
            <person name="Yamane H."/>
            <person name="Yoshiki S."/>
            <person name="Yoshihara R."/>
            <person name="Yukawa K."/>
            <person name="Zhong H."/>
            <person name="Yano M."/>
            <person name="Yuan Q."/>
            <person name="Ouyang S."/>
            <person name="Liu J."/>
            <person name="Jones K.M."/>
            <person name="Gansberger K."/>
            <person name="Moffat K."/>
            <person name="Hill J."/>
            <person name="Bera J."/>
            <person name="Fadrosh D."/>
            <person name="Jin S."/>
            <person name="Johri S."/>
            <person name="Kim M."/>
            <person name="Overton L."/>
            <person name="Reardon M."/>
            <person name="Tsitrin T."/>
            <person name="Vuong H."/>
            <person name="Weaver B."/>
            <person name="Ciecko A."/>
            <person name="Tallon L."/>
            <person name="Jackson J."/>
            <person name="Pai G."/>
            <person name="Aken S.V."/>
            <person name="Utterback T."/>
            <person name="Reidmuller S."/>
            <person name="Feldblyum T."/>
            <person name="Hsiao J."/>
            <person name="Zismann V."/>
            <person name="Iobst S."/>
            <person name="de Vazeille A.R."/>
            <person name="Buell C.R."/>
            <person name="Ying K."/>
            <person name="Li Y."/>
            <person name="Lu T."/>
            <person name="Huang Y."/>
            <person name="Zhao Q."/>
            <person name="Feng Q."/>
            <person name="Zhang L."/>
            <person name="Zhu J."/>
            <person name="Weng Q."/>
            <person name="Mu J."/>
            <person name="Lu Y."/>
            <person name="Fan D."/>
            <person name="Liu Y."/>
            <person name="Guan J."/>
            <person name="Zhang Y."/>
            <person name="Yu S."/>
            <person name="Liu X."/>
            <person name="Zhang Y."/>
            <person name="Hong G."/>
            <person name="Han B."/>
            <person name="Choisne N."/>
            <person name="Demange N."/>
            <person name="Orjeda G."/>
            <person name="Samain S."/>
            <person name="Cattolico L."/>
            <person name="Pelletier E."/>
            <person name="Couloux A."/>
            <person name="Segurens B."/>
            <person name="Wincker P."/>
            <person name="D'Hont A."/>
            <person name="Scarpelli C."/>
            <person name="Weissenbach J."/>
            <person name="Salanoubat M."/>
            <person name="Quetier F."/>
            <person name="Yu Y."/>
            <person name="Kim H.R."/>
            <person name="Rambo T."/>
            <person name="Currie J."/>
            <person name="Collura K."/>
            <person name="Luo M."/>
            <person name="Yang T."/>
            <person name="Ammiraju J.S.S."/>
            <person name="Engler F."/>
            <person name="Soderlund C."/>
            <person name="Wing R.A."/>
            <person name="Palmer L.E."/>
            <person name="de la Bastide M."/>
            <person name="Spiegel L."/>
            <person name="Nascimento L."/>
            <person name="Zutavern T."/>
            <person name="O'Shaughnessy A."/>
            <person name="Dike S."/>
            <person name="Dedhia N."/>
            <person name="Preston R."/>
            <person name="Balija V."/>
            <person name="McCombie W.R."/>
            <person name="Chow T."/>
            <person name="Chen H."/>
            <person name="Chung M."/>
            <person name="Chen C."/>
            <person name="Shaw J."/>
            <person name="Wu H."/>
            <person name="Hsiao K."/>
            <person name="Chao Y."/>
            <person name="Chu M."/>
            <person name="Cheng C."/>
            <person name="Hour A."/>
            <person name="Lee P."/>
            <person name="Lin S."/>
            <person name="Lin Y."/>
            <person name="Liou J."/>
            <person name="Liu S."/>
            <person name="Hsing Y."/>
            <person name="Raghuvanshi S."/>
            <person name="Mohanty A."/>
            <person name="Bharti A.K."/>
            <person name="Gaur A."/>
            <person name="Gupta V."/>
            <person name="Kumar D."/>
            <person name="Ravi V."/>
            <person name="Vij S."/>
            <person name="Kapur A."/>
            <person name="Khurana P."/>
            <person name="Khurana P."/>
            <person name="Khurana J.P."/>
            <person name="Tyagi A.K."/>
            <person name="Gaikwad K."/>
            <person name="Singh A."/>
            <person name="Dalal V."/>
            <person name="Srivastava S."/>
            <person name="Dixit A."/>
            <person name="Pal A.K."/>
            <person name="Ghazi I.A."/>
            <person name="Yadav M."/>
            <person name="Pandit A."/>
            <person name="Bhargava A."/>
            <person name="Sureshbabu K."/>
            <person name="Batra K."/>
            <person name="Sharma T.R."/>
            <person name="Mohapatra T."/>
            <person name="Singh N.K."/>
            <person name="Messing J."/>
            <person name="Nelson A.B."/>
            <person name="Fuks G."/>
            <person name="Kavchok S."/>
            <person name="Keizer G."/>
            <person name="Linton E."/>
            <person name="Llaca V."/>
            <person name="Song R."/>
            <person name="Tanyolac B."/>
            <person name="Young S."/>
            <person name="Ho-Il K."/>
            <person name="Hahn J.H."/>
            <person name="Sangsakoo G."/>
            <person name="Vanavichit A."/>
            <person name="de Mattos Luiz.A.T."/>
            <person name="Zimmer P.D."/>
            <person name="Malone G."/>
            <person name="Dellagostin O."/>
            <person name="de Oliveira A.C."/>
            <person name="Bevan M."/>
            <person name="Bancroft I."/>
            <person name="Minx P."/>
            <person name="Cordum H."/>
            <person name="Wilson R."/>
            <person name="Cheng Z."/>
            <person name="Jin W."/>
            <person name="Jiang J."/>
            <person name="Leong S.A."/>
            <person name="Iwama H."/>
            <person name="Gojobori T."/>
            <person name="Itoh T."/>
            <person name="Niimura Y."/>
            <person name="Fujii Y."/>
            <person name="Habara T."/>
            <person name="Sakai H."/>
            <person name="Sato Y."/>
            <person name="Wilson G."/>
            <person name="Kumar K."/>
            <person name="McCouch S."/>
            <person name="Juretic N."/>
            <person name="Hoen D."/>
            <person name="Wright S."/>
            <person name="Bruskiewich R."/>
            <person name="Bureau T."/>
            <person name="Miyao A."/>
            <person name="Hirochika H."/>
            <person name="Nishikawa T."/>
            <person name="Kadowaki K."/>
            <person name="Sugiura M."/>
            <person name="Burr B."/>
            <person name="Sasaki T."/>
        </authorList>
    </citation>
    <scope>NUCLEOTIDE SEQUENCE [LARGE SCALE GENOMIC DNA]</scope>
    <source>
        <strain evidence="2">cv. Nipponbare</strain>
    </source>
</reference>
<dbReference type="Proteomes" id="UP000000763">
    <property type="component" value="Chromosome 2"/>
</dbReference>
<proteinExistence type="predicted"/>
<reference evidence="2" key="2">
    <citation type="journal article" date="2008" name="Nucleic Acids Res.">
        <title>The rice annotation project database (RAP-DB): 2008 update.</title>
        <authorList>
            <consortium name="The rice annotation project (RAP)"/>
        </authorList>
    </citation>
    <scope>GENOME REANNOTATION</scope>
    <source>
        <strain evidence="2">cv. Nipponbare</strain>
    </source>
</reference>
<gene>
    <name evidence="1" type="primary">P0504A05.7</name>
</gene>
<evidence type="ECO:0000313" key="2">
    <source>
        <dbReference type="Proteomes" id="UP000000763"/>
    </source>
</evidence>
<sequence length="72" mass="7955">MVCHTQCTKVQSNLGLPHQFAYASKAEIVPRDGTCALQRAWVTSCGALQPPYHYLVVRPRVVVSGPHKKKVP</sequence>
<evidence type="ECO:0000313" key="1">
    <source>
        <dbReference type="EMBL" id="BAD27979.1"/>
    </source>
</evidence>
<dbReference type="EMBL" id="AP004838">
    <property type="protein sequence ID" value="BAD27979.1"/>
    <property type="molecule type" value="Genomic_DNA"/>
</dbReference>
<protein>
    <submittedName>
        <fullName evidence="1">Uncharacterized protein</fullName>
    </submittedName>
</protein>